<evidence type="ECO:0000256" key="1">
    <source>
        <dbReference type="SAM" id="Phobius"/>
    </source>
</evidence>
<accession>A0A0F9J7U0</accession>
<reference evidence="2" key="1">
    <citation type="journal article" date="2015" name="Nature">
        <title>Complex archaea that bridge the gap between prokaryotes and eukaryotes.</title>
        <authorList>
            <person name="Spang A."/>
            <person name="Saw J.H."/>
            <person name="Jorgensen S.L."/>
            <person name="Zaremba-Niedzwiedzka K."/>
            <person name="Martijn J."/>
            <person name="Lind A.E."/>
            <person name="van Eijk R."/>
            <person name="Schleper C."/>
            <person name="Guy L."/>
            <person name="Ettema T.J."/>
        </authorList>
    </citation>
    <scope>NUCLEOTIDE SEQUENCE</scope>
</reference>
<protein>
    <submittedName>
        <fullName evidence="2">Uncharacterized protein</fullName>
    </submittedName>
</protein>
<comment type="caution">
    <text evidence="2">The sequence shown here is derived from an EMBL/GenBank/DDBJ whole genome shotgun (WGS) entry which is preliminary data.</text>
</comment>
<evidence type="ECO:0000313" key="2">
    <source>
        <dbReference type="EMBL" id="KKM65844.1"/>
    </source>
</evidence>
<proteinExistence type="predicted"/>
<keyword evidence="1" id="KW-0812">Transmembrane</keyword>
<name>A0A0F9J7U0_9ZZZZ</name>
<keyword evidence="1" id="KW-0472">Membrane</keyword>
<gene>
    <name evidence="2" type="ORF">LCGC14_1487150</name>
</gene>
<feature type="transmembrane region" description="Helical" evidence="1">
    <location>
        <begin position="29"/>
        <end position="48"/>
    </location>
</feature>
<sequence>MYRIYAIGAMGQVLLAGLSSLCGYIDNAAIFTGMALVWAMLAIAEAIGGKK</sequence>
<keyword evidence="1" id="KW-1133">Transmembrane helix</keyword>
<organism evidence="2">
    <name type="scientific">marine sediment metagenome</name>
    <dbReference type="NCBI Taxonomy" id="412755"/>
    <lineage>
        <taxon>unclassified sequences</taxon>
        <taxon>metagenomes</taxon>
        <taxon>ecological metagenomes</taxon>
    </lineage>
</organism>
<dbReference type="AlphaFoldDB" id="A0A0F9J7U0"/>
<dbReference type="EMBL" id="LAZR01010648">
    <property type="protein sequence ID" value="KKM65844.1"/>
    <property type="molecule type" value="Genomic_DNA"/>
</dbReference>